<evidence type="ECO:0000256" key="7">
    <source>
        <dbReference type="ARBA" id="ARBA00022754"/>
    </source>
</evidence>
<dbReference type="Gene3D" id="1.20.5.500">
    <property type="entry name" value="Single helix bin"/>
    <property type="match status" value="1"/>
</dbReference>
<dbReference type="FunFam" id="1.20.5.1160:FF:000001">
    <property type="entry name" value="Keratin type II"/>
    <property type="match status" value="1"/>
</dbReference>
<evidence type="ECO:0000256" key="15">
    <source>
        <dbReference type="ARBA" id="ARBA00033124"/>
    </source>
</evidence>
<keyword evidence="9 20" id="KW-0175">Coiled coil</keyword>
<comment type="similarity">
    <text evidence="18 19">Belongs to the intermediate filament family.</text>
</comment>
<evidence type="ECO:0000256" key="13">
    <source>
        <dbReference type="ARBA" id="ARBA00030258"/>
    </source>
</evidence>
<dbReference type="InterPro" id="IPR018039">
    <property type="entry name" value="IF_conserved"/>
</dbReference>
<evidence type="ECO:0000256" key="10">
    <source>
        <dbReference type="ARBA" id="ARBA00023180"/>
    </source>
</evidence>
<evidence type="ECO:0000313" key="24">
    <source>
        <dbReference type="Proteomes" id="UP000527355"/>
    </source>
</evidence>
<keyword evidence="5" id="KW-0963">Cytoplasm</keyword>
<evidence type="ECO:0000256" key="19">
    <source>
        <dbReference type="RuleBase" id="RU000685"/>
    </source>
</evidence>
<dbReference type="Proteomes" id="UP000527355">
    <property type="component" value="Unassembled WGS sequence"/>
</dbReference>
<dbReference type="PANTHER" id="PTHR45652">
    <property type="entry name" value="GLIAL FIBRILLARY ACIDIC PROTEIN"/>
    <property type="match status" value="1"/>
</dbReference>
<feature type="domain" description="IF rod" evidence="22">
    <location>
        <begin position="101"/>
        <end position="412"/>
    </location>
</feature>
<evidence type="ECO:0000313" key="23">
    <source>
        <dbReference type="EMBL" id="KAF6349492.1"/>
    </source>
</evidence>
<evidence type="ECO:0000256" key="9">
    <source>
        <dbReference type="ARBA" id="ARBA00023054"/>
    </source>
</evidence>
<feature type="coiled-coil region" evidence="20">
    <location>
        <begin position="119"/>
        <end position="244"/>
    </location>
</feature>
<dbReference type="GO" id="GO:0005200">
    <property type="term" value="F:structural constituent of cytoskeleton"/>
    <property type="evidence" value="ECO:0007669"/>
    <property type="project" value="TreeGrafter"/>
</dbReference>
<proteinExistence type="inferred from homology"/>
<dbReference type="Pfam" id="PF04732">
    <property type="entry name" value="Filament_head"/>
    <property type="match status" value="1"/>
</dbReference>
<evidence type="ECO:0000256" key="12">
    <source>
        <dbReference type="ARBA" id="ARBA00023273"/>
    </source>
</evidence>
<dbReference type="FunFam" id="1.20.5.170:FF:000002">
    <property type="entry name" value="Type I keratin KA11"/>
    <property type="match status" value="1"/>
</dbReference>
<evidence type="ECO:0000256" key="21">
    <source>
        <dbReference type="SAM" id="MobiDB-lite"/>
    </source>
</evidence>
<keyword evidence="10" id="KW-0325">Glycoprotein</keyword>
<comment type="function">
    <text evidence="16">Neurofilaments usually contain three intermediate filament proteins: NEFL, NEFM, and NEFH which are involved in the maintenance of neuronal caliber. May additionally cooperate with the neuronal intermediate filament proteins PRPH and INA to form neuronal filamentous networks.</text>
</comment>
<evidence type="ECO:0000256" key="4">
    <source>
        <dbReference type="ARBA" id="ARBA00022481"/>
    </source>
</evidence>
<feature type="compositionally biased region" description="Low complexity" evidence="21">
    <location>
        <begin position="21"/>
        <end position="52"/>
    </location>
</feature>
<dbReference type="OrthoDB" id="2441647at2759"/>
<comment type="subcellular location">
    <subcellularLocation>
        <location evidence="2">Cell projection</location>
        <location evidence="2">Axon</location>
    </subcellularLocation>
    <subcellularLocation>
        <location evidence="1">Cytoplasm</location>
        <location evidence="1">Cytoskeleton</location>
    </subcellularLocation>
</comment>
<dbReference type="PANTHER" id="PTHR45652:SF3">
    <property type="entry name" value="NEUROFILAMENT MEDIUM POLYPEPTIDE"/>
    <property type="match status" value="1"/>
</dbReference>
<evidence type="ECO:0000256" key="6">
    <source>
        <dbReference type="ARBA" id="ARBA00022553"/>
    </source>
</evidence>
<feature type="compositionally biased region" description="Basic and acidic residues" evidence="21">
    <location>
        <begin position="718"/>
        <end position="757"/>
    </location>
</feature>
<feature type="region of interest" description="Disordered" evidence="21">
    <location>
        <begin position="485"/>
        <end position="808"/>
    </location>
</feature>
<feature type="compositionally biased region" description="Acidic residues" evidence="21">
    <location>
        <begin position="558"/>
        <end position="579"/>
    </location>
</feature>
<dbReference type="EMBL" id="JABWUV010000006">
    <property type="protein sequence ID" value="KAF6349492.1"/>
    <property type="molecule type" value="Genomic_DNA"/>
</dbReference>
<comment type="caution">
    <text evidence="23">The sequence shown here is derived from an EMBL/GenBank/DDBJ whole genome shotgun (WGS) entry which is preliminary data.</text>
</comment>
<feature type="coiled-coil region" evidence="20">
    <location>
        <begin position="296"/>
        <end position="383"/>
    </location>
</feature>
<dbReference type="GO" id="GO:0005882">
    <property type="term" value="C:intermediate filament"/>
    <property type="evidence" value="ECO:0007669"/>
    <property type="project" value="UniProtKB-KW"/>
</dbReference>
<keyword evidence="6" id="KW-0597">Phosphoprotein</keyword>
<evidence type="ECO:0000256" key="20">
    <source>
        <dbReference type="SAM" id="Coils"/>
    </source>
</evidence>
<comment type="subunit">
    <text evidence="17">Forms heterodimers with NEFL; which can further hetero-oligomerize (in vitro). Forms heterodimers with INA (in vitro).</text>
</comment>
<accession>A0A7J7XIM9</accession>
<dbReference type="SMART" id="SM01391">
    <property type="entry name" value="Filament"/>
    <property type="match status" value="1"/>
</dbReference>
<reference evidence="23 24" key="1">
    <citation type="journal article" date="2020" name="Nature">
        <title>Six reference-quality genomes reveal evolution of bat adaptations.</title>
        <authorList>
            <person name="Jebb D."/>
            <person name="Huang Z."/>
            <person name="Pippel M."/>
            <person name="Hughes G.M."/>
            <person name="Lavrichenko K."/>
            <person name="Devanna P."/>
            <person name="Winkler S."/>
            <person name="Jermiin L.S."/>
            <person name="Skirmuntt E.C."/>
            <person name="Katzourakis A."/>
            <person name="Burkitt-Gray L."/>
            <person name="Ray D.A."/>
            <person name="Sullivan K.A.M."/>
            <person name="Roscito J.G."/>
            <person name="Kirilenko B.M."/>
            <person name="Davalos L.M."/>
            <person name="Corthals A.P."/>
            <person name="Power M.L."/>
            <person name="Jones G."/>
            <person name="Ransome R.D."/>
            <person name="Dechmann D.K.N."/>
            <person name="Locatelli A.G."/>
            <person name="Puechmaille S.J."/>
            <person name="Fedrigo O."/>
            <person name="Jarvis E.D."/>
            <person name="Hiller M."/>
            <person name="Vernes S.C."/>
            <person name="Myers E.W."/>
            <person name="Teeling E.C."/>
        </authorList>
    </citation>
    <scope>NUCLEOTIDE SEQUENCE [LARGE SCALE GENOMIC DNA]</scope>
    <source>
        <strain evidence="23">MMyoMyo1</strain>
        <tissue evidence="23">Flight muscle</tissue>
    </source>
</reference>
<keyword evidence="4" id="KW-0488">Methylation</keyword>
<name>A0A7J7XIM9_MYOMY</name>
<dbReference type="InterPro" id="IPR039008">
    <property type="entry name" value="IF_rod_dom"/>
</dbReference>
<organism evidence="23 24">
    <name type="scientific">Myotis myotis</name>
    <name type="common">Greater mouse-eared bat</name>
    <name type="synonym">Vespertilio myotis</name>
    <dbReference type="NCBI Taxonomy" id="51298"/>
    <lineage>
        <taxon>Eukaryota</taxon>
        <taxon>Metazoa</taxon>
        <taxon>Chordata</taxon>
        <taxon>Craniata</taxon>
        <taxon>Vertebrata</taxon>
        <taxon>Euteleostomi</taxon>
        <taxon>Mammalia</taxon>
        <taxon>Eutheria</taxon>
        <taxon>Laurasiatheria</taxon>
        <taxon>Chiroptera</taxon>
        <taxon>Yangochiroptera</taxon>
        <taxon>Vespertilionidae</taxon>
        <taxon>Myotis</taxon>
    </lineage>
</organism>
<feature type="compositionally biased region" description="Basic and acidic residues" evidence="21">
    <location>
        <begin position="539"/>
        <end position="557"/>
    </location>
</feature>
<evidence type="ECO:0000256" key="5">
    <source>
        <dbReference type="ARBA" id="ARBA00022490"/>
    </source>
</evidence>
<evidence type="ECO:0000256" key="14">
    <source>
        <dbReference type="ARBA" id="ARBA00032778"/>
    </source>
</evidence>
<dbReference type="PROSITE" id="PS51842">
    <property type="entry name" value="IF_ROD_2"/>
    <property type="match status" value="1"/>
</dbReference>
<evidence type="ECO:0000256" key="8">
    <source>
        <dbReference type="ARBA" id="ARBA00022990"/>
    </source>
</evidence>
<keyword evidence="12" id="KW-0966">Cell projection</keyword>
<dbReference type="InterPro" id="IPR006821">
    <property type="entry name" value="Intermed_filament_DNA-bd"/>
</dbReference>
<evidence type="ECO:0000259" key="22">
    <source>
        <dbReference type="PROSITE" id="PS51842"/>
    </source>
</evidence>
<evidence type="ECO:0000256" key="2">
    <source>
        <dbReference type="ARBA" id="ARBA00004489"/>
    </source>
</evidence>
<evidence type="ECO:0000256" key="3">
    <source>
        <dbReference type="ARBA" id="ARBA00015894"/>
    </source>
</evidence>
<gene>
    <name evidence="23" type="ORF">mMyoMyo1_013818</name>
</gene>
<dbReference type="FunFam" id="1.20.5.500:FF:000001">
    <property type="entry name" value="Type II keratin 23"/>
    <property type="match status" value="1"/>
</dbReference>
<dbReference type="Gene3D" id="1.20.5.170">
    <property type="match status" value="1"/>
</dbReference>
<dbReference type="Pfam" id="PF00038">
    <property type="entry name" value="Filament"/>
    <property type="match status" value="1"/>
</dbReference>
<dbReference type="InterPro" id="IPR002957">
    <property type="entry name" value="Keratin_I"/>
</dbReference>
<keyword evidence="24" id="KW-1185">Reference proteome</keyword>
<feature type="compositionally biased region" description="Basic and acidic residues" evidence="21">
    <location>
        <begin position="773"/>
        <end position="785"/>
    </location>
</feature>
<keyword evidence="11" id="KW-0206">Cytoskeleton</keyword>
<feature type="compositionally biased region" description="Basic and acidic residues" evidence="21">
    <location>
        <begin position="631"/>
        <end position="704"/>
    </location>
</feature>
<dbReference type="GO" id="GO:0005737">
    <property type="term" value="C:cytoplasm"/>
    <property type="evidence" value="ECO:0007669"/>
    <property type="project" value="TreeGrafter"/>
</dbReference>
<feature type="compositionally biased region" description="Acidic residues" evidence="21">
    <location>
        <begin position="491"/>
        <end position="504"/>
    </location>
</feature>
<evidence type="ECO:0000256" key="18">
    <source>
        <dbReference type="ARBA" id="ARBA00061646"/>
    </source>
</evidence>
<keyword evidence="8" id="KW-0007">Acetylation</keyword>
<dbReference type="InterPro" id="IPR050405">
    <property type="entry name" value="Intermediate_filament"/>
</dbReference>
<feature type="compositionally biased region" description="Acidic residues" evidence="21">
    <location>
        <begin position="529"/>
        <end position="538"/>
    </location>
</feature>
<dbReference type="GO" id="GO:0099160">
    <property type="term" value="C:postsynaptic intermediate filament cytoskeleton"/>
    <property type="evidence" value="ECO:0007669"/>
    <property type="project" value="TreeGrafter"/>
</dbReference>
<dbReference type="Gene3D" id="1.20.5.1160">
    <property type="entry name" value="Vasodilator-stimulated phosphoprotein"/>
    <property type="match status" value="1"/>
</dbReference>
<dbReference type="PRINTS" id="PR01248">
    <property type="entry name" value="TYPE1KERATIN"/>
</dbReference>
<dbReference type="AlphaFoldDB" id="A0A7J7XIM9"/>
<dbReference type="GO" id="GO:0030424">
    <property type="term" value="C:axon"/>
    <property type="evidence" value="ECO:0007669"/>
    <property type="project" value="UniProtKB-SubCell"/>
</dbReference>
<feature type="compositionally biased region" description="Basic and acidic residues" evidence="21">
    <location>
        <begin position="796"/>
        <end position="808"/>
    </location>
</feature>
<feature type="region of interest" description="Disordered" evidence="21">
    <location>
        <begin position="20"/>
        <end position="52"/>
    </location>
</feature>
<dbReference type="GO" id="GO:0033693">
    <property type="term" value="P:neurofilament bundle assembly"/>
    <property type="evidence" value="ECO:0007669"/>
    <property type="project" value="TreeGrafter"/>
</dbReference>
<dbReference type="VEuPathDB" id="HostDB:GeneID_118659329"/>
<protein>
    <recommendedName>
        <fullName evidence="3">Neurofilament medium polypeptide</fullName>
    </recommendedName>
    <alternativeName>
        <fullName evidence="13">160 kDa neurofilament protein</fullName>
    </alternativeName>
    <alternativeName>
        <fullName evidence="15">Neurofilament 3</fullName>
    </alternativeName>
    <alternativeName>
        <fullName evidence="14">Neurofilament triplet M protein</fullName>
    </alternativeName>
</protein>
<evidence type="ECO:0000256" key="1">
    <source>
        <dbReference type="ARBA" id="ARBA00004245"/>
    </source>
</evidence>
<feature type="compositionally biased region" description="Basic and acidic residues" evidence="21">
    <location>
        <begin position="580"/>
        <end position="611"/>
    </location>
</feature>
<evidence type="ECO:0000256" key="17">
    <source>
        <dbReference type="ARBA" id="ARBA00046768"/>
    </source>
</evidence>
<evidence type="ECO:0000256" key="11">
    <source>
        <dbReference type="ARBA" id="ARBA00023212"/>
    </source>
</evidence>
<keyword evidence="7 19" id="KW-0403">Intermediate filament</keyword>
<sequence length="873" mass="98409">MSYTLDSLGNPSAYRRVTETRSGFSRLSGSPSSGFRSQSWSRSSPSTVSSSYKRSALGPRLTYSSAMLSSAESSLDFSQSSSLLNGVSATGGDYKLSRSNEKEQLQGLNDRFAGYIEKVHYLEQQNKEIEAEIQALRQKQASHAQLGDAYDQEIRELRATLEMVNHEKAQVQLDSDHLEEDIHRLKERFEEEARLRDDTEAAIRALRKDIEEASLVKVELDKKVQSLQDEVAFLRSNHEEEVADLLAQIQASHITVERKDYLKTDISSALKEIRSQLECHSDQNMHQAEEWFKCRYAKLTEAAEQNKEAIRSAKEEIAEYRRQLQSKSIELESVRGTKESLERQLSDIEERHNHDLSSYQDTIQQLENELRGTKWEMARHLREYQDLLNVKMALDIEIAAYRKLLEGEETRFSTFSGSITGPLYTHRQPSITISSKIQKTKVEAPKLKVQHKFVEEIIEETKVEDEKSEMEEALTAIAEELAVSMKGKEAEEVEEKEEEQEADEVVATKKSPVKATAPEFKGEEKGDKEEEEEEEEDEGAKSDQAEEGGSEKEGSSEKEEDEQEEGETEAEGEGEEVESKEEKKTEEKREEVVTKVELVAEAKVEKQEKAKSPMPKSPVEEVKPKPLAGAGKDEPKGEEGKVEEGKKEAAKEAPKEEKVEKKEEKVEKKEEKVEKKEEKVEKKEEKLKDEVEKKKAASPVKEEVMQEVVTITKSVKVSVEKGAKEEEKPGQQKEKVEGRSKEEGSDQGSKESTKEDIAINGEVEGKEEEEQETKEKGSGGDEEKGVVTNGLDLSPADEKKGGDKSEEKVMVTKTIEKITSEGGDGATKYITKSVTVTQKVEEHEESFEEKLVSTKKVEKVTSHAIVKEVSQGD</sequence>
<dbReference type="SUPFAM" id="SSF64593">
    <property type="entry name" value="Intermediate filament protein, coiled coil region"/>
    <property type="match status" value="2"/>
</dbReference>
<feature type="compositionally biased region" description="Low complexity" evidence="21">
    <location>
        <begin position="707"/>
        <end position="717"/>
    </location>
</feature>
<evidence type="ECO:0000256" key="16">
    <source>
        <dbReference type="ARBA" id="ARBA00046027"/>
    </source>
</evidence>
<dbReference type="PROSITE" id="PS00226">
    <property type="entry name" value="IF_ROD_1"/>
    <property type="match status" value="1"/>
</dbReference>